<evidence type="ECO:0000259" key="1">
    <source>
        <dbReference type="Pfam" id="PF03466"/>
    </source>
</evidence>
<dbReference type="Pfam" id="PF03466">
    <property type="entry name" value="LysR_substrate"/>
    <property type="match status" value="1"/>
</dbReference>
<accession>A0A193LDM5</accession>
<dbReference type="InterPro" id="IPR005119">
    <property type="entry name" value="LysR_subst-bd"/>
</dbReference>
<dbReference type="KEGG" id="woc:BA177_04315"/>
<dbReference type="SUPFAM" id="SSF53850">
    <property type="entry name" value="Periplasmic binding protein-like II"/>
    <property type="match status" value="1"/>
</dbReference>
<organism evidence="2 3">
    <name type="scientific">Woeseia oceani</name>
    <dbReference type="NCBI Taxonomy" id="1548547"/>
    <lineage>
        <taxon>Bacteria</taxon>
        <taxon>Pseudomonadati</taxon>
        <taxon>Pseudomonadota</taxon>
        <taxon>Gammaproteobacteria</taxon>
        <taxon>Woeseiales</taxon>
        <taxon>Woeseiaceae</taxon>
        <taxon>Woeseia</taxon>
    </lineage>
</organism>
<dbReference type="Gene3D" id="3.40.190.10">
    <property type="entry name" value="Periplasmic binding protein-like II"/>
    <property type="match status" value="1"/>
</dbReference>
<dbReference type="EMBL" id="CP016268">
    <property type="protein sequence ID" value="ANO50541.1"/>
    <property type="molecule type" value="Genomic_DNA"/>
</dbReference>
<dbReference type="STRING" id="1548547.BA177_04315"/>
<protein>
    <recommendedName>
        <fullName evidence="1">LysR substrate-binding domain-containing protein</fullName>
    </recommendedName>
</protein>
<dbReference type="Proteomes" id="UP000092695">
    <property type="component" value="Chromosome"/>
</dbReference>
<keyword evidence="3" id="KW-1185">Reference proteome</keyword>
<feature type="domain" description="LysR substrate-binding" evidence="1">
    <location>
        <begin position="3"/>
        <end position="124"/>
    </location>
</feature>
<evidence type="ECO:0000313" key="3">
    <source>
        <dbReference type="Proteomes" id="UP000092695"/>
    </source>
</evidence>
<proteinExistence type="predicted"/>
<evidence type="ECO:0000313" key="2">
    <source>
        <dbReference type="EMBL" id="ANO50541.1"/>
    </source>
</evidence>
<gene>
    <name evidence="2" type="ORF">BA177_04315</name>
</gene>
<reference evidence="2 3" key="1">
    <citation type="submission" date="2016-06" db="EMBL/GenBank/DDBJ databases">
        <title>Complete genome sequence of a deep-branching marine Gamma Proteobacterium Woeseia oceani type strain XK5.</title>
        <authorList>
            <person name="Mu D."/>
            <person name="Du Z."/>
        </authorList>
    </citation>
    <scope>NUCLEOTIDE SEQUENCE [LARGE SCALE GENOMIC DNA]</scope>
    <source>
        <strain evidence="2 3">XK5</strain>
    </source>
</reference>
<dbReference type="CDD" id="cd05466">
    <property type="entry name" value="PBP2_LTTR_substrate"/>
    <property type="match status" value="1"/>
</dbReference>
<name>A0A193LDM5_9GAMM</name>
<dbReference type="AlphaFoldDB" id="A0A193LDM5"/>
<sequence length="144" mass="16179">MRDEVDVAIVSSPDAQLQVDASRFLCRRLIHDEFVALLPTNHSKAGRPFLVAQDFVDETYITNSALPEKYREYELFFQPNSMYPERVVQVGFTGAIIELVAAGIGTNIDTRRIMASDTQNSKLAADEKRSPRTLVCNLFPQEGN</sequence>